<feature type="domain" description="Methyl-accepting transducer" evidence="8">
    <location>
        <begin position="252"/>
        <end position="488"/>
    </location>
</feature>
<evidence type="ECO:0000256" key="3">
    <source>
        <dbReference type="ARBA" id="ARBA00022989"/>
    </source>
</evidence>
<dbReference type="PROSITE" id="PS50111">
    <property type="entry name" value="CHEMOTAXIS_TRANSDUC_2"/>
    <property type="match status" value="1"/>
</dbReference>
<dbReference type="Proteomes" id="UP001519667">
    <property type="component" value="Unassembled WGS sequence"/>
</dbReference>
<dbReference type="SMART" id="SM00304">
    <property type="entry name" value="HAMP"/>
    <property type="match status" value="2"/>
</dbReference>
<dbReference type="InterPro" id="IPR013655">
    <property type="entry name" value="PAS_fold_3"/>
</dbReference>
<dbReference type="Pfam" id="PF08447">
    <property type="entry name" value="PAS_3"/>
    <property type="match status" value="1"/>
</dbReference>
<evidence type="ECO:0000256" key="4">
    <source>
        <dbReference type="ARBA" id="ARBA00023136"/>
    </source>
</evidence>
<dbReference type="InterPro" id="IPR004089">
    <property type="entry name" value="MCPsignal_dom"/>
</dbReference>
<dbReference type="SMART" id="SM00283">
    <property type="entry name" value="MA"/>
    <property type="match status" value="1"/>
</dbReference>
<dbReference type="CDD" id="cd11386">
    <property type="entry name" value="MCP_signal"/>
    <property type="match status" value="1"/>
</dbReference>
<gene>
    <name evidence="10" type="ORF">J7302_15005</name>
</gene>
<evidence type="ECO:0000259" key="8">
    <source>
        <dbReference type="PROSITE" id="PS50111"/>
    </source>
</evidence>
<proteinExistence type="inferred from homology"/>
<dbReference type="Gene3D" id="1.10.287.950">
    <property type="entry name" value="Methyl-accepting chemotaxis protein"/>
    <property type="match status" value="1"/>
</dbReference>
<keyword evidence="3" id="KW-1133">Transmembrane helix</keyword>
<keyword evidence="2" id="KW-0812">Transmembrane</keyword>
<organism evidence="10 11">
    <name type="scientific">Metapseudomonas boanensis</name>
    <dbReference type="NCBI Taxonomy" id="2822138"/>
    <lineage>
        <taxon>Bacteria</taxon>
        <taxon>Pseudomonadati</taxon>
        <taxon>Pseudomonadota</taxon>
        <taxon>Gammaproteobacteria</taxon>
        <taxon>Pseudomonadales</taxon>
        <taxon>Pseudomonadaceae</taxon>
        <taxon>Metapseudomonas</taxon>
    </lineage>
</organism>
<evidence type="ECO:0000256" key="5">
    <source>
        <dbReference type="ARBA" id="ARBA00023224"/>
    </source>
</evidence>
<dbReference type="NCBIfam" id="TIGR00229">
    <property type="entry name" value="sensory_box"/>
    <property type="match status" value="1"/>
</dbReference>
<evidence type="ECO:0000313" key="11">
    <source>
        <dbReference type="Proteomes" id="UP001519667"/>
    </source>
</evidence>
<dbReference type="InterPro" id="IPR000014">
    <property type="entry name" value="PAS"/>
</dbReference>
<evidence type="ECO:0000259" key="9">
    <source>
        <dbReference type="PROSITE" id="PS50112"/>
    </source>
</evidence>
<dbReference type="RefSeq" id="WP_215376113.1">
    <property type="nucleotide sequence ID" value="NZ_JAGTIS010000007.1"/>
</dbReference>
<dbReference type="CDD" id="cd00130">
    <property type="entry name" value="PAS"/>
    <property type="match status" value="1"/>
</dbReference>
<dbReference type="PANTHER" id="PTHR32089:SF74">
    <property type="entry name" value="METHYL-ACCEPTING CHEMOTAXIS PROTEIN AER"/>
    <property type="match status" value="1"/>
</dbReference>
<dbReference type="Pfam" id="PF00672">
    <property type="entry name" value="HAMP"/>
    <property type="match status" value="1"/>
</dbReference>
<feature type="domain" description="PAS" evidence="9">
    <location>
        <begin position="25"/>
        <end position="60"/>
    </location>
</feature>
<accession>A0ABS5XJE5</accession>
<dbReference type="Gene3D" id="3.30.450.20">
    <property type="entry name" value="PAS domain"/>
    <property type="match status" value="1"/>
</dbReference>
<dbReference type="InterPro" id="IPR003660">
    <property type="entry name" value="HAMP_dom"/>
</dbReference>
<dbReference type="SUPFAM" id="SSF55785">
    <property type="entry name" value="PYP-like sensor domain (PAS domain)"/>
    <property type="match status" value="1"/>
</dbReference>
<evidence type="ECO:0000256" key="1">
    <source>
        <dbReference type="ARBA" id="ARBA00004370"/>
    </source>
</evidence>
<keyword evidence="5 7" id="KW-0807">Transducer</keyword>
<evidence type="ECO:0000256" key="6">
    <source>
        <dbReference type="ARBA" id="ARBA00029447"/>
    </source>
</evidence>
<keyword evidence="4" id="KW-0472">Membrane</keyword>
<evidence type="ECO:0000256" key="2">
    <source>
        <dbReference type="ARBA" id="ARBA00022692"/>
    </source>
</evidence>
<keyword evidence="11" id="KW-1185">Reference proteome</keyword>
<dbReference type="PANTHER" id="PTHR32089">
    <property type="entry name" value="METHYL-ACCEPTING CHEMOTAXIS PROTEIN MCPB"/>
    <property type="match status" value="1"/>
</dbReference>
<evidence type="ECO:0000256" key="7">
    <source>
        <dbReference type="PROSITE-ProRule" id="PRU00284"/>
    </source>
</evidence>
<sequence>MKLNLPVTGRAVKFDASANILSTTDLKGVITHVNPDFLSISGFNREELFGRSHNIVRHPDMPAAAFAHLWATLKSGRSWMGLVKNRCKNGDHYWVSAYVTPVLRDGQVVEYQSVRTCPEAGQADAAERLYAELRAGRQPRALRRPRLGLHGRLLAGCGLAIASGIGLASQFEDLLPFASIPTILASLGLCGAWLHWQLRPLQTLLGKARSIASNPLSQHLYCGRNDEFGELSFALRMLEMEAGAVVGRIAESSRQLAEHAEHLATSVTSTSDATRQQQAETDQVASAVEEMAYSVQEVARNAQQSATAADQTDAAANLGRQEVEATRLRITELEEEVRLATGVVQDVRKHSDAISQVLEVIQGVAEQTNLLALNAAIEAARAGEAGRGFAVVADEVRALASRTQSSTAQIHRIIDSLQQGAGQAVTAMQHSSERATDSLQQAQRASSSLESVNLQINAISSMSLQIASAVEQQSAASEEIQRSLTNIRMAADSNTLSSIKSQQSAQEVADLAGGLRLLAQQFWSSRRGPG</sequence>
<comment type="subcellular location">
    <subcellularLocation>
        <location evidence="1">Membrane</location>
    </subcellularLocation>
</comment>
<evidence type="ECO:0000313" key="10">
    <source>
        <dbReference type="EMBL" id="MBT8767423.1"/>
    </source>
</evidence>
<name>A0ABS5XJE5_9GAMM</name>
<dbReference type="PRINTS" id="PR00260">
    <property type="entry name" value="CHEMTRNSDUCR"/>
</dbReference>
<comment type="caution">
    <text evidence="10">The sequence shown here is derived from an EMBL/GenBank/DDBJ whole genome shotgun (WGS) entry which is preliminary data.</text>
</comment>
<protein>
    <submittedName>
        <fullName evidence="10">Methyl-accepting chemotaxis protein</fullName>
    </submittedName>
</protein>
<dbReference type="EMBL" id="JAGTIS010000007">
    <property type="protein sequence ID" value="MBT8767423.1"/>
    <property type="molecule type" value="Genomic_DNA"/>
</dbReference>
<dbReference type="Pfam" id="PF00015">
    <property type="entry name" value="MCPsignal"/>
    <property type="match status" value="1"/>
</dbReference>
<dbReference type="CDD" id="cd06225">
    <property type="entry name" value="HAMP"/>
    <property type="match status" value="1"/>
</dbReference>
<dbReference type="InterPro" id="IPR035965">
    <property type="entry name" value="PAS-like_dom_sf"/>
</dbReference>
<dbReference type="InterPro" id="IPR004090">
    <property type="entry name" value="Chemotax_Me-accpt_rcpt"/>
</dbReference>
<reference evidence="10 11" key="1">
    <citation type="submission" date="2021-04" db="EMBL/GenBank/DDBJ databases">
        <title>Pseudomonas boanensis sp. nov., a bacterium isolated from river water used for household purposes in Boane District, Mozambique.</title>
        <authorList>
            <person name="Nicklasson M."/>
            <person name="Martin-Rodriguez A.J."/>
            <person name="Thorell K."/>
            <person name="Neves L."/>
            <person name="Mussagy A."/>
            <person name="Rydberg H.A."/>
            <person name="Hernroth B."/>
            <person name="Svensson-Stadler L."/>
            <person name="Sjoling A."/>
        </authorList>
    </citation>
    <scope>NUCLEOTIDE SEQUENCE [LARGE SCALE GENOMIC DNA]</scope>
    <source>
        <strain evidence="10 11">DB1</strain>
    </source>
</reference>
<dbReference type="SUPFAM" id="SSF58104">
    <property type="entry name" value="Methyl-accepting chemotaxis protein (MCP) signaling domain"/>
    <property type="match status" value="1"/>
</dbReference>
<dbReference type="PROSITE" id="PS50112">
    <property type="entry name" value="PAS"/>
    <property type="match status" value="1"/>
</dbReference>
<comment type="similarity">
    <text evidence="6">Belongs to the methyl-accepting chemotaxis (MCP) protein family.</text>
</comment>